<dbReference type="PANTHER" id="PTHR21224:SF1">
    <property type="entry name" value="INTEGRATOR COMPLEX SUBUNIT 1"/>
    <property type="match status" value="1"/>
</dbReference>
<dbReference type="Pfam" id="PF12432">
    <property type="entry name" value="INTS1_RP2B-bd"/>
    <property type="match status" value="1"/>
</dbReference>
<dbReference type="EMBL" id="CAJOBC010002539">
    <property type="protein sequence ID" value="CAF3738070.1"/>
    <property type="molecule type" value="Genomic_DNA"/>
</dbReference>
<name>A0A814E3U7_9BILA</name>
<feature type="region of interest" description="Disordered" evidence="1">
    <location>
        <begin position="305"/>
        <end position="341"/>
    </location>
</feature>
<protein>
    <recommendedName>
        <fullName evidence="2">Integrator complex subunit 1 RPB2-binding domain-containing protein</fullName>
    </recommendedName>
</protein>
<evidence type="ECO:0000259" key="2">
    <source>
        <dbReference type="Pfam" id="PF12432"/>
    </source>
</evidence>
<dbReference type="Proteomes" id="UP000681722">
    <property type="component" value="Unassembled WGS sequence"/>
</dbReference>
<dbReference type="InterPro" id="IPR038902">
    <property type="entry name" value="INTS1"/>
</dbReference>
<dbReference type="GO" id="GO:0034474">
    <property type="term" value="P:U2 snRNA 3'-end processing"/>
    <property type="evidence" value="ECO:0007669"/>
    <property type="project" value="InterPro"/>
</dbReference>
<dbReference type="Proteomes" id="UP000663829">
    <property type="component" value="Unassembled WGS sequence"/>
</dbReference>
<dbReference type="AlphaFoldDB" id="A0A814E3U7"/>
<evidence type="ECO:0000313" key="3">
    <source>
        <dbReference type="EMBL" id="CAF0964313.1"/>
    </source>
</evidence>
<evidence type="ECO:0000313" key="5">
    <source>
        <dbReference type="Proteomes" id="UP000663829"/>
    </source>
</evidence>
<proteinExistence type="predicted"/>
<accession>A0A814E3U7</accession>
<dbReference type="GO" id="GO:0032039">
    <property type="term" value="C:integrator complex"/>
    <property type="evidence" value="ECO:0007669"/>
    <property type="project" value="InterPro"/>
</dbReference>
<keyword evidence="5" id="KW-1185">Reference proteome</keyword>
<dbReference type="InterPro" id="IPR022145">
    <property type="entry name" value="INTS1_RPB2-bd"/>
</dbReference>
<feature type="domain" description="Integrator complex subunit 1 RPB2-binding" evidence="2">
    <location>
        <begin position="374"/>
        <end position="543"/>
    </location>
</feature>
<dbReference type="OrthoDB" id="19938at2759"/>
<gene>
    <name evidence="3" type="ORF">GPM918_LOCUS11895</name>
    <name evidence="4" type="ORF">SRO942_LOCUS11896</name>
</gene>
<reference evidence="3" key="1">
    <citation type="submission" date="2021-02" db="EMBL/GenBank/DDBJ databases">
        <authorList>
            <person name="Nowell W R."/>
        </authorList>
    </citation>
    <scope>NUCLEOTIDE SEQUENCE</scope>
</reference>
<dbReference type="PANTHER" id="PTHR21224">
    <property type="entry name" value="INTEGRATOR COMPLEX SUBUNIT 1"/>
    <property type="match status" value="1"/>
</dbReference>
<evidence type="ECO:0000313" key="4">
    <source>
        <dbReference type="EMBL" id="CAF3738070.1"/>
    </source>
</evidence>
<dbReference type="EMBL" id="CAJNOQ010002539">
    <property type="protein sequence ID" value="CAF0964313.1"/>
    <property type="molecule type" value="Genomic_DNA"/>
</dbReference>
<organism evidence="3 5">
    <name type="scientific">Didymodactylos carnosus</name>
    <dbReference type="NCBI Taxonomy" id="1234261"/>
    <lineage>
        <taxon>Eukaryota</taxon>
        <taxon>Metazoa</taxon>
        <taxon>Spiralia</taxon>
        <taxon>Gnathifera</taxon>
        <taxon>Rotifera</taxon>
        <taxon>Eurotatoria</taxon>
        <taxon>Bdelloidea</taxon>
        <taxon>Philodinida</taxon>
        <taxon>Philodinidae</taxon>
        <taxon>Didymodactylos</taxon>
    </lineage>
</organism>
<comment type="caution">
    <text evidence="3">The sequence shown here is derived from an EMBL/GenBank/DDBJ whole genome shotgun (WGS) entry which is preliminary data.</text>
</comment>
<sequence length="1125" mass="129560">MIIRGGNLNRNRVRTPGENLIALGVRTNSRETSNIVVTSTANNNIGQNSSLLNTSTTSVTTNNILTTSVLTTPSTINVRLPSRSVIPPVTNRHSPIDNTFDQDQVGLLPSNVNMNNNNNNSNNNDYCSFNTEQFRIDLKTSLSNNNAKCIEQQILNAITYLMSTSKRQLQDLNILIILSWLSTRQSTVFVVPSITKALCNLLKSQAFNKIMKSITTQTALTLSNQIVNPYVFISQILWLTHQKQSIWPDEFIEAYIDDALNEHNWIDDVNCSPFVTNILTAFDTRPRTWKIDSCNQSKLIPSTVNNSVAMDETSNDSAGGETISESDMPVDDTTSTSPENLVSPRYLGRLDSIQLLLISMISKSKSSSTTTMTSGSQPHETDKLLKLLELSCGLPEIRTLVLQRLDVWLQNPKLFRSAERLLVALCENITGRNVSSSLNDVINVHDKNNNSEQQDEIMRKTMEQLLNLRFKIRATTTTKPFFSCIREMLRIETKLIDIFIRLIVQNELQLQGQQTTTTKNPSNMSLLQCAFQANQEYSMKLLAYTVQTIILTQPISKQPNEYELLKQLRTFLRELFRFVKSDFDYSLFCMNLIDMNYSLDQQSLFWKQQQTCNEQQDTFPSSSQRLLKHLLDYDVNIRERFFFYICDLISMIILAAAILPSSFHSSSTSLPISSRLISNPSTYDQWISYIQRVSCIQFCCCKFFLYTVPKLFDYTNVLTPQRYTTDYISCLYKILFKDNIDAYLRFDNWPSVEQRGDLFRLSSEIPQLGETLSLLVDIGLSQQTPMNSNSTTELIELILRRTLSSEQKIIDQHHQQYLCLPQEIIPNFILKLFELSRYTYLQQIILPSTYHPPNLAVTAIYWKCCLICLLLASQNTQIFGKYIWENIVQVRIFMEMLLTGDYNYPPQSWLLSLQNQSQDKFHMNELIMLQNEEDLILELEQFLASPQTITRLNSELLGKVCLLDQQTQPKRPFHHHTIDKSQQSSQSEKQFYEKIQALNNQFKLSSMLCRCRSPDYILDILNREKQQEKTTTSVTSWLARLIDSNIDCLNIFPIICLCEYFQYIIMIYKTAKTNGELFQRKTVNDLDTIIQRFKTIINNVKQYHESTINLSDVSINCSIRRLVQT</sequence>
<evidence type="ECO:0000256" key="1">
    <source>
        <dbReference type="SAM" id="MobiDB-lite"/>
    </source>
</evidence>